<organism evidence="1 2">
    <name type="scientific">Vibrio hippocampi</name>
    <dbReference type="NCBI Taxonomy" id="654686"/>
    <lineage>
        <taxon>Bacteria</taxon>
        <taxon>Pseudomonadati</taxon>
        <taxon>Pseudomonadota</taxon>
        <taxon>Gammaproteobacteria</taxon>
        <taxon>Vibrionales</taxon>
        <taxon>Vibrionaceae</taxon>
        <taxon>Vibrio</taxon>
    </lineage>
</organism>
<comment type="caution">
    <text evidence="1">The sequence shown here is derived from an EMBL/GenBank/DDBJ whole genome shotgun (WGS) entry which is preliminary data.</text>
</comment>
<proteinExistence type="predicted"/>
<dbReference type="PANTHER" id="PTHR30348">
    <property type="entry name" value="UNCHARACTERIZED PROTEIN YECE"/>
    <property type="match status" value="1"/>
</dbReference>
<dbReference type="InterPro" id="IPR036520">
    <property type="entry name" value="UPF0759_sf"/>
</dbReference>
<name>A0ABN8DJY6_9VIBR</name>
<dbReference type="Proteomes" id="UP000838160">
    <property type="component" value="Unassembled WGS sequence"/>
</dbReference>
<reference evidence="1" key="1">
    <citation type="submission" date="2021-12" db="EMBL/GenBank/DDBJ databases">
        <authorList>
            <person name="Rodrigo-Torres L."/>
            <person name="Arahal R. D."/>
            <person name="Lucena T."/>
        </authorList>
    </citation>
    <scope>NUCLEOTIDE SEQUENCE</scope>
    <source>
        <strain evidence="1">CECT 8226</strain>
    </source>
</reference>
<dbReference type="PANTHER" id="PTHR30348:SF9">
    <property type="entry name" value="UPF0759 PROTEIN YECE"/>
    <property type="match status" value="1"/>
</dbReference>
<protein>
    <recommendedName>
        <fullName evidence="3">DUF72 domain-containing protein</fullName>
    </recommendedName>
</protein>
<gene>
    <name evidence="1" type="ORF">VHP8226_01750</name>
</gene>
<dbReference type="Pfam" id="PF01904">
    <property type="entry name" value="DUF72"/>
    <property type="match status" value="1"/>
</dbReference>
<accession>A0ABN8DJY6</accession>
<dbReference type="EMBL" id="CAKLCM010000002">
    <property type="protein sequence ID" value="CAH0526337.1"/>
    <property type="molecule type" value="Genomic_DNA"/>
</dbReference>
<evidence type="ECO:0000313" key="2">
    <source>
        <dbReference type="Proteomes" id="UP000838160"/>
    </source>
</evidence>
<keyword evidence="2" id="KW-1185">Reference proteome</keyword>
<evidence type="ECO:0008006" key="3">
    <source>
        <dbReference type="Google" id="ProtNLM"/>
    </source>
</evidence>
<evidence type="ECO:0000313" key="1">
    <source>
        <dbReference type="EMBL" id="CAH0526337.1"/>
    </source>
</evidence>
<dbReference type="InterPro" id="IPR002763">
    <property type="entry name" value="DUF72"/>
</dbReference>
<dbReference type="Gene3D" id="3.20.20.410">
    <property type="entry name" value="Protein of unknown function UPF0759"/>
    <property type="match status" value="1"/>
</dbReference>
<sequence>MRVTEPRCRIGLTMWSHNEWQASFFGRGTKTSQRLEKYAQVFNTVEGNTTFYATPASSTVANWHSATPDNFRFTFKLPSAITHQHQLVNCQEALSDFLRVMSPLHEKVGMWTIQLPAQFSPEQLSNLMAFCQWFPKDFPLGIEVRHLAFFDKGENEKRLNHWLVETGIDRIIMDSRPVFAAKPDTPAVIEAHSQKPRVPTHAIATAEQPMIRFIGHPDLEANSTFFAPWLKTIPQWIEQGKTPYIMVHTPDNNLAPQLAKQLYQQLQQLTTLPALARFPAEDDDGQQLAMF</sequence>
<dbReference type="SUPFAM" id="SSF117396">
    <property type="entry name" value="TM1631-like"/>
    <property type="match status" value="1"/>
</dbReference>